<sequence length="471" mass="50477">MADSGAGHEATEEDATELQFPKGVSPGVQGCRGCGAALKEPFVLCATCPYNPPLCLPCFTRGAEFPGHASHHPYAVVGRSCPLGEGWGGTEELALLGAIMECGLGNWGAVSARMAGRSDDECRNHYLTRYLYHPPPELAGLMQGQGVGAGQCVDPMEYVGGTSNPPRPLNGTLAATELAGYCAARGDFECESDPMAENCLGGIEPGLFTRAEEGCPGKALAAAVADGYRRRLGERHRAKRAVRDAGLVGPGRAGVVMARLRPTLPQDLWEALPRLSSLLPPMDIDLVVAGLQAREETRRHISQLQEYRRAGITKKAAVATYETLRTRRQSDARERECLVVRGAGGAGLGSEWVVLGRGPLLSVQGRPGQLRRSQPSLDIAGLPGYSDLTCEEQKVASELRLSPEAFLHHKTLLVGECVRGGGIRLATARTLLKIDVNKTRRIFDVLREAGEIVAVVPKQWPTRPLHCGQGW</sequence>
<dbReference type="GO" id="GO:0005634">
    <property type="term" value="C:nucleus"/>
    <property type="evidence" value="ECO:0007669"/>
    <property type="project" value="UniProtKB-SubCell"/>
</dbReference>
<dbReference type="AlphaFoldDB" id="A0A8J5BX21"/>
<dbReference type="InterPro" id="IPR036388">
    <property type="entry name" value="WH-like_DNA-bd_sf"/>
</dbReference>
<keyword evidence="4" id="KW-0862">Zinc</keyword>
<dbReference type="GO" id="GO:0006338">
    <property type="term" value="P:chromatin remodeling"/>
    <property type="evidence" value="ECO:0007669"/>
    <property type="project" value="TreeGrafter"/>
</dbReference>
<dbReference type="Pfam" id="PF22941">
    <property type="entry name" value="TADA2A-like_3rd"/>
    <property type="match status" value="1"/>
</dbReference>
<keyword evidence="3" id="KW-0863">Zinc-finger</keyword>
<evidence type="ECO:0000256" key="3">
    <source>
        <dbReference type="ARBA" id="ARBA00022771"/>
    </source>
</evidence>
<dbReference type="InterPro" id="IPR017884">
    <property type="entry name" value="SANT_dom"/>
</dbReference>
<comment type="subcellular location">
    <subcellularLocation>
        <location evidence="1">Nucleus</location>
    </subcellularLocation>
</comment>
<evidence type="ECO:0000256" key="5">
    <source>
        <dbReference type="SAM" id="MobiDB-lite"/>
    </source>
</evidence>
<dbReference type="FunFam" id="1.10.10.10:FF:000087">
    <property type="entry name" value="Transcriptional adapter 2"/>
    <property type="match status" value="1"/>
</dbReference>
<evidence type="ECO:0000256" key="1">
    <source>
        <dbReference type="ARBA" id="ARBA00004123"/>
    </source>
</evidence>
<dbReference type="GO" id="GO:0006357">
    <property type="term" value="P:regulation of transcription by RNA polymerase II"/>
    <property type="evidence" value="ECO:0007669"/>
    <property type="project" value="TreeGrafter"/>
</dbReference>
<evidence type="ECO:0000259" key="7">
    <source>
        <dbReference type="PROSITE" id="PS51293"/>
    </source>
</evidence>
<dbReference type="PROSITE" id="PS50090">
    <property type="entry name" value="MYB_LIKE"/>
    <property type="match status" value="1"/>
</dbReference>
<name>A0A8J5BX21_CHIOP</name>
<dbReference type="Gene3D" id="1.10.10.10">
    <property type="entry name" value="Winged helix-like DNA-binding domain superfamily/Winged helix DNA-binding domain"/>
    <property type="match status" value="1"/>
</dbReference>
<dbReference type="SMART" id="SM00717">
    <property type="entry name" value="SANT"/>
    <property type="match status" value="1"/>
</dbReference>
<dbReference type="InterPro" id="IPR009057">
    <property type="entry name" value="Homeodomain-like_sf"/>
</dbReference>
<evidence type="ECO:0000313" key="8">
    <source>
        <dbReference type="EMBL" id="KAG0711813.1"/>
    </source>
</evidence>
<organism evidence="8 9">
    <name type="scientific">Chionoecetes opilio</name>
    <name type="common">Atlantic snow crab</name>
    <name type="synonym">Cancer opilio</name>
    <dbReference type="NCBI Taxonomy" id="41210"/>
    <lineage>
        <taxon>Eukaryota</taxon>
        <taxon>Metazoa</taxon>
        <taxon>Ecdysozoa</taxon>
        <taxon>Arthropoda</taxon>
        <taxon>Crustacea</taxon>
        <taxon>Multicrustacea</taxon>
        <taxon>Malacostraca</taxon>
        <taxon>Eumalacostraca</taxon>
        <taxon>Eucarida</taxon>
        <taxon>Decapoda</taxon>
        <taxon>Pleocyemata</taxon>
        <taxon>Brachyura</taxon>
        <taxon>Eubrachyura</taxon>
        <taxon>Majoidea</taxon>
        <taxon>Majidae</taxon>
        <taxon>Chionoecetes</taxon>
    </lineage>
</organism>
<dbReference type="SUPFAM" id="SSF46689">
    <property type="entry name" value="Homeodomain-like"/>
    <property type="match status" value="2"/>
</dbReference>
<proteinExistence type="predicted"/>
<keyword evidence="9" id="KW-1185">Reference proteome</keyword>
<dbReference type="PANTHER" id="PTHR12374:SF20">
    <property type="entry name" value="TRANSCRIPTIONAL ADAPTER 2-ALPHA"/>
    <property type="match status" value="1"/>
</dbReference>
<dbReference type="Pfam" id="PF00249">
    <property type="entry name" value="Myb_DNA-binding"/>
    <property type="match status" value="1"/>
</dbReference>
<evidence type="ECO:0000256" key="2">
    <source>
        <dbReference type="ARBA" id="ARBA00022723"/>
    </source>
</evidence>
<dbReference type="SUPFAM" id="SSF57850">
    <property type="entry name" value="RING/U-box"/>
    <property type="match status" value="1"/>
</dbReference>
<accession>A0A8J5BX21</accession>
<protein>
    <submittedName>
        <fullName evidence="8">Transcriptional adapter 2-alpha</fullName>
    </submittedName>
</protein>
<dbReference type="GO" id="GO:0140672">
    <property type="term" value="C:ATAC complex"/>
    <property type="evidence" value="ECO:0007669"/>
    <property type="project" value="UniProtKB-ARBA"/>
</dbReference>
<evidence type="ECO:0000256" key="4">
    <source>
        <dbReference type="ARBA" id="ARBA00022833"/>
    </source>
</evidence>
<dbReference type="InterPro" id="IPR055141">
    <property type="entry name" value="TADA2A_B-like_dom"/>
</dbReference>
<evidence type="ECO:0000313" key="9">
    <source>
        <dbReference type="Proteomes" id="UP000770661"/>
    </source>
</evidence>
<evidence type="ECO:0000259" key="6">
    <source>
        <dbReference type="PROSITE" id="PS50090"/>
    </source>
</evidence>
<dbReference type="Gene3D" id="1.10.10.60">
    <property type="entry name" value="Homeodomain-like"/>
    <property type="match status" value="1"/>
</dbReference>
<gene>
    <name evidence="8" type="primary">TADA2A</name>
    <name evidence="8" type="ORF">GWK47_019817</name>
</gene>
<dbReference type="Proteomes" id="UP000770661">
    <property type="component" value="Unassembled WGS sequence"/>
</dbReference>
<dbReference type="GO" id="GO:0003713">
    <property type="term" value="F:transcription coactivator activity"/>
    <property type="evidence" value="ECO:0007669"/>
    <property type="project" value="TreeGrafter"/>
</dbReference>
<reference evidence="8" key="1">
    <citation type="submission" date="2020-07" db="EMBL/GenBank/DDBJ databases">
        <title>The High-quality genome of the commercially important snow crab, Chionoecetes opilio.</title>
        <authorList>
            <person name="Jeong J.-H."/>
            <person name="Ryu S."/>
        </authorList>
    </citation>
    <scope>NUCLEOTIDE SEQUENCE</scope>
    <source>
        <strain evidence="8">MADBK_172401_WGS</strain>
        <tissue evidence="8">Digestive gland</tissue>
    </source>
</reference>
<keyword evidence="2" id="KW-0479">Metal-binding</keyword>
<feature type="domain" description="Myb-like" evidence="6">
    <location>
        <begin position="87"/>
        <end position="130"/>
    </location>
</feature>
<dbReference type="GO" id="GO:0003682">
    <property type="term" value="F:chromatin binding"/>
    <property type="evidence" value="ECO:0007669"/>
    <property type="project" value="TreeGrafter"/>
</dbReference>
<dbReference type="Pfam" id="PF25299">
    <property type="entry name" value="ZZ_ADA2"/>
    <property type="match status" value="1"/>
</dbReference>
<comment type="caution">
    <text evidence="8">The sequence shown here is derived from an EMBL/GenBank/DDBJ whole genome shotgun (WGS) entry which is preliminary data.</text>
</comment>
<dbReference type="PROSITE" id="PS51293">
    <property type="entry name" value="SANT"/>
    <property type="match status" value="1"/>
</dbReference>
<dbReference type="GO" id="GO:0008270">
    <property type="term" value="F:zinc ion binding"/>
    <property type="evidence" value="ECO:0007669"/>
    <property type="project" value="UniProtKB-KW"/>
</dbReference>
<dbReference type="InterPro" id="IPR000433">
    <property type="entry name" value="Znf_ZZ"/>
</dbReference>
<feature type="domain" description="SANT" evidence="7">
    <location>
        <begin position="82"/>
        <end position="134"/>
    </location>
</feature>
<dbReference type="OrthoDB" id="270417at2759"/>
<feature type="region of interest" description="Disordered" evidence="5">
    <location>
        <begin position="1"/>
        <end position="21"/>
    </location>
</feature>
<dbReference type="EMBL" id="JACEEZ010022992">
    <property type="protein sequence ID" value="KAG0711813.1"/>
    <property type="molecule type" value="Genomic_DNA"/>
</dbReference>
<dbReference type="CDD" id="cd00167">
    <property type="entry name" value="SANT"/>
    <property type="match status" value="1"/>
</dbReference>
<dbReference type="PANTHER" id="PTHR12374">
    <property type="entry name" value="TRANSCRIPTIONAL ADAPTOR 2 ADA2 -RELATED"/>
    <property type="match status" value="1"/>
</dbReference>
<dbReference type="InterPro" id="IPR001005">
    <property type="entry name" value="SANT/Myb"/>
</dbReference>